<feature type="domain" description="C2H2-type" evidence="16">
    <location>
        <begin position="334"/>
        <end position="362"/>
    </location>
</feature>
<reference evidence="19" key="1">
    <citation type="submission" date="2018-06" db="EMBL/GenBank/DDBJ databases">
        <title>Genome assembly of Danube salmon.</title>
        <authorList>
            <person name="Macqueen D.J."/>
            <person name="Gundappa M.K."/>
        </authorList>
    </citation>
    <scope>NUCLEOTIDE SEQUENCE [LARGE SCALE GENOMIC DNA]</scope>
</reference>
<dbReference type="Proteomes" id="UP000314982">
    <property type="component" value="Unassembled WGS sequence"/>
</dbReference>
<evidence type="ECO:0000256" key="12">
    <source>
        <dbReference type="ARBA" id="ARBA00023163"/>
    </source>
</evidence>
<keyword evidence="8 14" id="KW-0863">Zinc-finger</keyword>
<keyword evidence="5" id="KW-0949">S-adenosyl-L-methionine</keyword>
<dbReference type="PROSITE" id="PS00028">
    <property type="entry name" value="ZINC_FINGER_C2H2_1"/>
    <property type="match status" value="12"/>
</dbReference>
<feature type="region of interest" description="Disordered" evidence="15">
    <location>
        <begin position="397"/>
        <end position="424"/>
    </location>
</feature>
<feature type="domain" description="C2H2-type" evidence="16">
    <location>
        <begin position="532"/>
        <end position="560"/>
    </location>
</feature>
<dbReference type="Ensembl" id="ENSHHUT00000065291.1">
    <property type="protein sequence ID" value="ENSHHUP00000063153.1"/>
    <property type="gene ID" value="ENSHHUG00000037331.1"/>
</dbReference>
<dbReference type="Gene3D" id="3.30.160.60">
    <property type="entry name" value="Classic Zinc Finger"/>
    <property type="match status" value="11"/>
</dbReference>
<dbReference type="AlphaFoldDB" id="A0A4W5PLU7"/>
<evidence type="ECO:0000313" key="18">
    <source>
        <dbReference type="Ensembl" id="ENSHHUP00000063153.1"/>
    </source>
</evidence>
<evidence type="ECO:0000256" key="11">
    <source>
        <dbReference type="ARBA" id="ARBA00023125"/>
    </source>
</evidence>
<keyword evidence="9" id="KW-0862">Zinc</keyword>
<evidence type="ECO:0000259" key="16">
    <source>
        <dbReference type="PROSITE" id="PS50157"/>
    </source>
</evidence>
<feature type="domain" description="C2H2-type" evidence="16">
    <location>
        <begin position="890"/>
        <end position="917"/>
    </location>
</feature>
<dbReference type="FunFam" id="3.30.160.60:FF:001485">
    <property type="entry name" value="Krueppel-related zinc finger protein"/>
    <property type="match status" value="1"/>
</dbReference>
<feature type="domain" description="C2H2-type" evidence="16">
    <location>
        <begin position="274"/>
        <end position="302"/>
    </location>
</feature>
<keyword evidence="13" id="KW-0539">Nucleus</keyword>
<dbReference type="GO" id="GO:0032259">
    <property type="term" value="P:methylation"/>
    <property type="evidence" value="ECO:0007669"/>
    <property type="project" value="UniProtKB-KW"/>
</dbReference>
<evidence type="ECO:0000256" key="2">
    <source>
        <dbReference type="ARBA" id="ARBA00006991"/>
    </source>
</evidence>
<dbReference type="FunFam" id="3.30.160.60:FF:000100">
    <property type="entry name" value="Zinc finger 45-like"/>
    <property type="match status" value="2"/>
</dbReference>
<evidence type="ECO:0000256" key="9">
    <source>
        <dbReference type="ARBA" id="ARBA00022833"/>
    </source>
</evidence>
<proteinExistence type="inferred from homology"/>
<evidence type="ECO:0000256" key="8">
    <source>
        <dbReference type="ARBA" id="ARBA00022771"/>
    </source>
</evidence>
<dbReference type="PROSITE" id="PS50280">
    <property type="entry name" value="SET"/>
    <property type="match status" value="1"/>
</dbReference>
<feature type="region of interest" description="Disordered" evidence="15">
    <location>
        <begin position="466"/>
        <end position="507"/>
    </location>
</feature>
<feature type="compositionally biased region" description="Basic residues" evidence="15">
    <location>
        <begin position="605"/>
        <end position="619"/>
    </location>
</feature>
<reference evidence="18" key="3">
    <citation type="submission" date="2025-09" db="UniProtKB">
        <authorList>
            <consortium name="Ensembl"/>
        </authorList>
    </citation>
    <scope>IDENTIFICATION</scope>
</reference>
<keyword evidence="6" id="KW-0479">Metal-binding</keyword>
<dbReference type="GO" id="GO:0045892">
    <property type="term" value="P:negative regulation of DNA-templated transcription"/>
    <property type="evidence" value="ECO:0007669"/>
    <property type="project" value="UniProtKB-ARBA"/>
</dbReference>
<dbReference type="GO" id="GO:0008270">
    <property type="term" value="F:zinc ion binding"/>
    <property type="evidence" value="ECO:0007669"/>
    <property type="project" value="UniProtKB-KW"/>
</dbReference>
<dbReference type="InterPro" id="IPR046341">
    <property type="entry name" value="SET_dom_sf"/>
</dbReference>
<keyword evidence="4" id="KW-0808">Transferase</keyword>
<keyword evidence="10" id="KW-0805">Transcription regulation</keyword>
<evidence type="ECO:0000256" key="13">
    <source>
        <dbReference type="ARBA" id="ARBA00023242"/>
    </source>
</evidence>
<evidence type="ECO:0000256" key="5">
    <source>
        <dbReference type="ARBA" id="ARBA00022691"/>
    </source>
</evidence>
<evidence type="ECO:0000256" key="4">
    <source>
        <dbReference type="ARBA" id="ARBA00022679"/>
    </source>
</evidence>
<sequence>MSSPNHYRQPLCRCGTQATVAKFKFQIVIEMYSCVRNICHIHHLFSHWICVVTVFSDSLVQNILVNTVVQGQEEDHQLLDDNGNDLYCEECHASNKDQCDVQGGLSFMLDSPTPMGIPQRALLTLPHGLVVGRSSIPGAGLGVLNQGPTVAPGIHFGPCEGEVTTRERAVASDYSWEVWNSKSESEYIDAARDTHSNWMRYVNCARNEEEGNLIALQYRGIVFFHCCRSILPGDEFLFWPGGRFIERFTDPSDQIWLRKCTPSEFRTDLSSQVFLCCQCQLSFTTKSYLQKHTEKSHSLDLSPASALSELDNHLSNGNVKPDPMLSSSVGELAYRCPQCPKSFKQKGHVQRHMRNVHSKVKPYCCIHCRRCFAQLSCLARHQIRVHGKKKQGIEEFMSEEVRGKSQPSPDRTQETESPTSDAPPTGASILFPCPHCPFSSTVESSLCQHMKSHDQREKVIKMQASVEVRGESTHKPKSPEPPSDALHTEPQADEPAQTGEEANSCSQCGKRFKQKGHFQRHMRAVHSNVRPYCCPQCRKCFAQGYDLARHQLRVHGTKKKRRVVEVRGESLPWPPSDSAWEPEPPSTNDSPTETQTGRAPSQRLRNLRVKSTRTSKAKTKANAPKQRQIRTKKRSHSDPDSDALDMEVKGDAVGEEAQYSCTECQGTYDNPESLKSHQCIQVVVGPPPYSCSTCGVTFKRYTTLKKHKLNKHPKENMRYCCTRCGRFFSQAAGLQRHLEAEVCKDIQLSSEAVPCSYCQFSFTEERYLQKHIKRHHPEEYVSQASGLGSGLIPPEQKVVEGGEVHLCFQCGKSYKYVKCFKSHRCFQSVTAKRYLCNDCGKGFSCFYSLKQHQRIHTGEKPYRCSYCEKCFSHSGQLNVHVRIHTGEKPFLCTECGETFRQSGDLKRHERQHTGVKPCTCPECGKSFSRPQSLKAHQLLHNGEKLYKCDQCVKRFSRNYHLTRHHEKMHS</sequence>
<dbReference type="GO" id="GO:0042054">
    <property type="term" value="F:histone methyltransferase activity"/>
    <property type="evidence" value="ECO:0007669"/>
    <property type="project" value="InterPro"/>
</dbReference>
<feature type="domain" description="C2H2-type" evidence="16">
    <location>
        <begin position="363"/>
        <end position="391"/>
    </location>
</feature>
<feature type="domain" description="C2H2-type" evidence="16">
    <location>
        <begin position="689"/>
        <end position="717"/>
    </location>
</feature>
<dbReference type="InterPro" id="IPR036236">
    <property type="entry name" value="Znf_C2H2_sf"/>
</dbReference>
<feature type="compositionally biased region" description="Polar residues" evidence="15">
    <location>
        <begin position="405"/>
        <end position="422"/>
    </location>
</feature>
<dbReference type="InterPro" id="IPR001214">
    <property type="entry name" value="SET_dom"/>
</dbReference>
<dbReference type="SUPFAM" id="SSF57667">
    <property type="entry name" value="beta-beta-alpha zinc fingers"/>
    <property type="match status" value="7"/>
</dbReference>
<dbReference type="Pfam" id="PF00096">
    <property type="entry name" value="zf-C2H2"/>
    <property type="match status" value="8"/>
</dbReference>
<dbReference type="PROSITE" id="PS50157">
    <property type="entry name" value="ZINC_FINGER_C2H2_2"/>
    <property type="match status" value="14"/>
</dbReference>
<evidence type="ECO:0000256" key="10">
    <source>
        <dbReference type="ARBA" id="ARBA00023015"/>
    </source>
</evidence>
<keyword evidence="3" id="KW-0489">Methyltransferase</keyword>
<comment type="subcellular location">
    <subcellularLocation>
        <location evidence="1">Nucleus</location>
    </subcellularLocation>
</comment>
<feature type="domain" description="C2H2-type" evidence="16">
    <location>
        <begin position="503"/>
        <end position="531"/>
    </location>
</feature>
<evidence type="ECO:0000256" key="14">
    <source>
        <dbReference type="PROSITE-ProRule" id="PRU00042"/>
    </source>
</evidence>
<dbReference type="InterPro" id="IPR013087">
    <property type="entry name" value="Znf_C2H2_type"/>
</dbReference>
<dbReference type="Gene3D" id="2.170.270.10">
    <property type="entry name" value="SET domain"/>
    <property type="match status" value="1"/>
</dbReference>
<dbReference type="GO" id="GO:0000977">
    <property type="term" value="F:RNA polymerase II transcription regulatory region sequence-specific DNA binding"/>
    <property type="evidence" value="ECO:0007669"/>
    <property type="project" value="TreeGrafter"/>
</dbReference>
<dbReference type="SMART" id="SM00355">
    <property type="entry name" value="ZnF_C2H2"/>
    <property type="match status" value="15"/>
</dbReference>
<feature type="domain" description="SET" evidence="17">
    <location>
        <begin position="127"/>
        <end position="241"/>
    </location>
</feature>
<dbReference type="FunFam" id="3.30.160.60:FF:001101">
    <property type="entry name" value="Zinc finger protein 408"/>
    <property type="match status" value="1"/>
</dbReference>
<feature type="region of interest" description="Disordered" evidence="15">
    <location>
        <begin position="556"/>
        <end position="645"/>
    </location>
</feature>
<feature type="domain" description="C2H2-type" evidence="16">
    <location>
        <begin position="946"/>
        <end position="970"/>
    </location>
</feature>
<feature type="compositionally biased region" description="Basic and acidic residues" evidence="15">
    <location>
        <begin position="468"/>
        <end position="478"/>
    </location>
</feature>
<feature type="domain" description="C2H2-type" evidence="16">
    <location>
        <begin position="862"/>
        <end position="889"/>
    </location>
</feature>
<evidence type="ECO:0008006" key="20">
    <source>
        <dbReference type="Google" id="ProtNLM"/>
    </source>
</evidence>
<dbReference type="STRING" id="62062.ENSHHUP00000063153"/>
<dbReference type="GO" id="GO:0000981">
    <property type="term" value="F:DNA-binding transcription factor activity, RNA polymerase II-specific"/>
    <property type="evidence" value="ECO:0007669"/>
    <property type="project" value="TreeGrafter"/>
</dbReference>
<evidence type="ECO:0000256" key="1">
    <source>
        <dbReference type="ARBA" id="ARBA00004123"/>
    </source>
</evidence>
<evidence type="ECO:0000256" key="3">
    <source>
        <dbReference type="ARBA" id="ARBA00022603"/>
    </source>
</evidence>
<keyword evidence="11" id="KW-0238">DNA-binding</keyword>
<dbReference type="GO" id="GO:0005634">
    <property type="term" value="C:nucleus"/>
    <property type="evidence" value="ECO:0007669"/>
    <property type="project" value="UniProtKB-SubCell"/>
</dbReference>
<protein>
    <recommendedName>
        <fullName evidence="20">Histone-lysine N-methyltransferase PRDM9-like</fullName>
    </recommendedName>
</protein>
<organism evidence="18 19">
    <name type="scientific">Hucho hucho</name>
    <name type="common">huchen</name>
    <dbReference type="NCBI Taxonomy" id="62062"/>
    <lineage>
        <taxon>Eukaryota</taxon>
        <taxon>Metazoa</taxon>
        <taxon>Chordata</taxon>
        <taxon>Craniata</taxon>
        <taxon>Vertebrata</taxon>
        <taxon>Euteleostomi</taxon>
        <taxon>Actinopterygii</taxon>
        <taxon>Neopterygii</taxon>
        <taxon>Teleostei</taxon>
        <taxon>Protacanthopterygii</taxon>
        <taxon>Salmoniformes</taxon>
        <taxon>Salmonidae</taxon>
        <taxon>Salmoninae</taxon>
        <taxon>Hucho</taxon>
    </lineage>
</organism>
<keyword evidence="12" id="KW-0804">Transcription</keyword>
<dbReference type="FunFam" id="3.30.160.60:FF:002343">
    <property type="entry name" value="Zinc finger protein 33A"/>
    <property type="match status" value="1"/>
</dbReference>
<dbReference type="Pfam" id="PF21549">
    <property type="entry name" value="PRDM2_PR"/>
    <property type="match status" value="1"/>
</dbReference>
<feature type="domain" description="C2H2-type" evidence="16">
    <location>
        <begin position="834"/>
        <end position="861"/>
    </location>
</feature>
<reference evidence="18" key="2">
    <citation type="submission" date="2025-08" db="UniProtKB">
        <authorList>
            <consortium name="Ensembl"/>
        </authorList>
    </citation>
    <scope>IDENTIFICATION</scope>
</reference>
<dbReference type="FunFam" id="3.30.160.60:FF:000446">
    <property type="entry name" value="Zinc finger protein"/>
    <property type="match status" value="1"/>
</dbReference>
<dbReference type="CDD" id="cd19193">
    <property type="entry name" value="PR-SET_PRDM7_9"/>
    <property type="match status" value="1"/>
</dbReference>
<dbReference type="FunFam" id="3.30.160.60:FF:000566">
    <property type="entry name" value="zinc finger protein 133 isoform X2"/>
    <property type="match status" value="1"/>
</dbReference>
<accession>A0A4W5PLU7</accession>
<keyword evidence="7" id="KW-0677">Repeat</keyword>
<feature type="compositionally biased region" description="Polar residues" evidence="15">
    <location>
        <begin position="586"/>
        <end position="599"/>
    </location>
</feature>
<keyword evidence="19" id="KW-1185">Reference proteome</keyword>
<dbReference type="PANTHER" id="PTHR24379">
    <property type="entry name" value="KRAB AND ZINC FINGER DOMAIN-CONTAINING"/>
    <property type="match status" value="1"/>
</dbReference>
<evidence type="ECO:0000256" key="15">
    <source>
        <dbReference type="SAM" id="MobiDB-lite"/>
    </source>
</evidence>
<evidence type="ECO:0000313" key="19">
    <source>
        <dbReference type="Proteomes" id="UP000314982"/>
    </source>
</evidence>
<name>A0A4W5PLU7_9TELE</name>
<evidence type="ECO:0000256" key="6">
    <source>
        <dbReference type="ARBA" id="ARBA00022723"/>
    </source>
</evidence>
<comment type="similarity">
    <text evidence="2">Belongs to the krueppel C2H2-type zinc-finger protein family.</text>
</comment>
<dbReference type="GeneTree" id="ENSGT00940000161979"/>
<feature type="domain" description="C2H2-type" evidence="16">
    <location>
        <begin position="431"/>
        <end position="458"/>
    </location>
</feature>
<dbReference type="PANTHER" id="PTHR24379:SF127">
    <property type="entry name" value="BLOODY FINGERS-RELATED"/>
    <property type="match status" value="1"/>
</dbReference>
<feature type="domain" description="C2H2-type" evidence="16">
    <location>
        <begin position="753"/>
        <end position="780"/>
    </location>
</feature>
<evidence type="ECO:0000259" key="17">
    <source>
        <dbReference type="PROSITE" id="PS50280"/>
    </source>
</evidence>
<evidence type="ECO:0000256" key="7">
    <source>
        <dbReference type="ARBA" id="ARBA00022737"/>
    </source>
</evidence>
<dbReference type="InterPro" id="IPR044417">
    <property type="entry name" value="PRDM7_9_PR-SET"/>
</dbReference>
<feature type="domain" description="C2H2-type" evidence="16">
    <location>
        <begin position="719"/>
        <end position="737"/>
    </location>
</feature>
<feature type="domain" description="C2H2-type" evidence="16">
    <location>
        <begin position="918"/>
        <end position="945"/>
    </location>
</feature>